<evidence type="ECO:0000256" key="4">
    <source>
        <dbReference type="ARBA" id="ARBA00044042"/>
    </source>
</evidence>
<evidence type="ECO:0000313" key="7">
    <source>
        <dbReference type="Proteomes" id="UP000594571"/>
    </source>
</evidence>
<evidence type="ECO:0000256" key="5">
    <source>
        <dbReference type="ARBA" id="ARBA00047503"/>
    </source>
</evidence>
<sequence length="314" mass="35447">MRVFIELPTWLGDAVMASAAVENLSGKADSIVFFGSYAACELYKANPKCEKVVVDDSKKQGFRYLNLIKTARLLGKFDLAISFRSSLASKFLLFCLKSKQKFCFKKSSESLHQVQKYINFIQQSLHLKEISNELKIYYEAKKSEQKLLVLNPGASYGSAKRWYPQYFAQVALHFKDEFSVKITGSKAELEICDEIEQMLAQNGVECENLAGKTDIKKLCEVIGSIKNGIFLTNDSGPMHIAAAYKVPLVALFGPTKFKETSPWQDQDAKIVRLNLECMPCMKRVCPIKTHACMKELTPKMVINEIDFLRANLGF</sequence>
<dbReference type="GO" id="GO:0009244">
    <property type="term" value="P:lipopolysaccharide core region biosynthetic process"/>
    <property type="evidence" value="ECO:0007669"/>
    <property type="project" value="TreeGrafter"/>
</dbReference>
<dbReference type="AlphaFoldDB" id="A0A7S9RSJ2"/>
<evidence type="ECO:0000256" key="2">
    <source>
        <dbReference type="ARBA" id="ARBA00022679"/>
    </source>
</evidence>
<dbReference type="InterPro" id="IPR011910">
    <property type="entry name" value="RfaF"/>
</dbReference>
<dbReference type="EMBL" id="CP049263">
    <property type="protein sequence ID" value="QPH97090.1"/>
    <property type="molecule type" value="Genomic_DNA"/>
</dbReference>
<comment type="similarity">
    <text evidence="3">Belongs to the glycosyltransferase 9 family.</text>
</comment>
<dbReference type="SUPFAM" id="SSF53756">
    <property type="entry name" value="UDP-Glycosyltransferase/glycogen phosphorylase"/>
    <property type="match status" value="1"/>
</dbReference>
<evidence type="ECO:0000313" key="6">
    <source>
        <dbReference type="EMBL" id="QPH97090.1"/>
    </source>
</evidence>
<dbReference type="RefSeq" id="WP_103572151.1">
    <property type="nucleotide sequence ID" value="NZ_CABPUB010000017.1"/>
</dbReference>
<proteinExistence type="inferred from homology"/>
<organism evidence="6 7">
    <name type="scientific">Campylobacter concisus</name>
    <dbReference type="NCBI Taxonomy" id="199"/>
    <lineage>
        <taxon>Bacteria</taxon>
        <taxon>Pseudomonadati</taxon>
        <taxon>Campylobacterota</taxon>
        <taxon>Epsilonproteobacteria</taxon>
        <taxon>Campylobacterales</taxon>
        <taxon>Campylobacteraceae</taxon>
        <taxon>Campylobacter</taxon>
    </lineage>
</organism>
<accession>A0A7S9RSJ2</accession>
<reference evidence="6 7" key="1">
    <citation type="journal article" date="2018" name="Emerg. Microbes Infect.">
        <title>Genomic analysis of oral Campylobacter concisus strains identified a potential bacterial molecular marker associated with active Crohn's disease.</title>
        <authorList>
            <person name="Liu F."/>
            <person name="Ma R."/>
            <person name="Tay C.Y.A."/>
            <person name="Octavia S."/>
            <person name="Lan R."/>
            <person name="Chung H.K.L."/>
            <person name="Riordan S.M."/>
            <person name="Grimm M.C."/>
            <person name="Leong R.W."/>
            <person name="Tanaka M.M."/>
            <person name="Connor S."/>
            <person name="Zhang L."/>
        </authorList>
    </citation>
    <scope>NUCLEOTIDE SEQUENCE [LARGE SCALE GENOMIC DNA]</scope>
    <source>
        <strain evidence="6 7">H16O-S1</strain>
    </source>
</reference>
<dbReference type="EC" id="2.4.99.24" evidence="4"/>
<gene>
    <name evidence="6" type="primary">waaF</name>
    <name evidence="6" type="ORF">CVS89_02155</name>
</gene>
<dbReference type="PANTHER" id="PTHR30160:SF7">
    <property type="entry name" value="ADP-HEPTOSE--LPS HEPTOSYLTRANSFERASE 2"/>
    <property type="match status" value="1"/>
</dbReference>
<dbReference type="Proteomes" id="UP000594571">
    <property type="component" value="Chromosome"/>
</dbReference>
<evidence type="ECO:0000256" key="3">
    <source>
        <dbReference type="ARBA" id="ARBA00043995"/>
    </source>
</evidence>
<dbReference type="Gene3D" id="3.40.50.2000">
    <property type="entry name" value="Glycogen Phosphorylase B"/>
    <property type="match status" value="2"/>
</dbReference>
<protein>
    <recommendedName>
        <fullName evidence="4">lipopolysaccharide heptosyltransferase II</fullName>
        <ecNumber evidence="4">2.4.99.24</ecNumber>
    </recommendedName>
</protein>
<name>A0A7S9RSJ2_9BACT</name>
<evidence type="ECO:0000256" key="1">
    <source>
        <dbReference type="ARBA" id="ARBA00022676"/>
    </source>
</evidence>
<comment type="catalytic activity">
    <reaction evidence="5">
        <text>an L-alpha-D-Hep-(1-&gt;5)-[alpha-Kdo-(2-&gt;4)]-alpha-Kdo-(2-&gt;6)-lipid A + ADP-L-glycero-beta-D-manno-heptose = an L-alpha-D-Hep-(1-&gt;3)-L-alpha-D-Hep-(1-&gt;5)-[alpha-Kdo-(2-&gt;4)]-alpha-Kdo-(2-&gt;6)-lipid A + ADP + H(+)</text>
        <dbReference type="Rhea" id="RHEA:74071"/>
        <dbReference type="ChEBI" id="CHEBI:15378"/>
        <dbReference type="ChEBI" id="CHEBI:61506"/>
        <dbReference type="ChEBI" id="CHEBI:193068"/>
        <dbReference type="ChEBI" id="CHEBI:193069"/>
        <dbReference type="ChEBI" id="CHEBI:456216"/>
        <dbReference type="EC" id="2.4.99.24"/>
    </reaction>
</comment>
<dbReference type="GO" id="GO:0008713">
    <property type="term" value="F:ADP-heptose-lipopolysaccharide heptosyltransferase activity"/>
    <property type="evidence" value="ECO:0007669"/>
    <property type="project" value="UniProtKB-EC"/>
</dbReference>
<reference evidence="6 7" key="2">
    <citation type="journal article" date="2020" name="Microb. Genom.">
        <title>Analysis of complete Campylobacter concisus genomes identifies genomospecies features, secretion systems and novel plasmids and their association with severe ulcerative colitis.</title>
        <authorList>
            <person name="Liu F."/>
            <person name="Chen S."/>
            <person name="Luu L.D.W."/>
            <person name="Lee S.A."/>
            <person name="Tay A.C.Y."/>
            <person name="Wu R."/>
            <person name="Riordan S.M."/>
            <person name="Lan R."/>
            <person name="Liu L."/>
            <person name="Zhang L."/>
        </authorList>
    </citation>
    <scope>NUCLEOTIDE SEQUENCE [LARGE SCALE GENOMIC DNA]</scope>
    <source>
        <strain evidence="6 7">H16O-S1</strain>
    </source>
</reference>
<dbReference type="GO" id="GO:0005829">
    <property type="term" value="C:cytosol"/>
    <property type="evidence" value="ECO:0007669"/>
    <property type="project" value="TreeGrafter"/>
</dbReference>
<dbReference type="NCBIfam" id="TIGR02195">
    <property type="entry name" value="heptsyl_trn_II"/>
    <property type="match status" value="1"/>
</dbReference>
<keyword evidence="2 6" id="KW-0808">Transferase</keyword>
<dbReference type="CDD" id="cd03789">
    <property type="entry name" value="GT9_LPS_heptosyltransferase"/>
    <property type="match status" value="1"/>
</dbReference>
<keyword evidence="1" id="KW-0328">Glycosyltransferase</keyword>
<dbReference type="InterPro" id="IPR002201">
    <property type="entry name" value="Glyco_trans_9"/>
</dbReference>
<dbReference type="PANTHER" id="PTHR30160">
    <property type="entry name" value="TETRAACYLDISACCHARIDE 4'-KINASE-RELATED"/>
    <property type="match status" value="1"/>
</dbReference>
<dbReference type="InterPro" id="IPR051199">
    <property type="entry name" value="LPS_LOS_Heptosyltrfase"/>
</dbReference>
<dbReference type="Pfam" id="PF01075">
    <property type="entry name" value="Glyco_transf_9"/>
    <property type="match status" value="1"/>
</dbReference>